<keyword evidence="5 7" id="KW-0443">Lipid metabolism</keyword>
<dbReference type="InterPro" id="IPR009081">
    <property type="entry name" value="PP-bd_ACP"/>
</dbReference>
<evidence type="ECO:0000256" key="3">
    <source>
        <dbReference type="ARBA" id="ARBA00022553"/>
    </source>
</evidence>
<dbReference type="Pfam" id="PF00550">
    <property type="entry name" value="PP-binding"/>
    <property type="match status" value="1"/>
</dbReference>
<dbReference type="AlphaFoldDB" id="A0A5J4JJX7"/>
<keyword evidence="10" id="KW-1185">Reference proteome</keyword>
<dbReference type="Gene3D" id="1.10.1200.10">
    <property type="entry name" value="ACP-like"/>
    <property type="match status" value="1"/>
</dbReference>
<evidence type="ECO:0000313" key="10">
    <source>
        <dbReference type="Proteomes" id="UP000391919"/>
    </source>
</evidence>
<evidence type="ECO:0000259" key="8">
    <source>
        <dbReference type="PROSITE" id="PS50075"/>
    </source>
</evidence>
<evidence type="ECO:0000313" key="9">
    <source>
        <dbReference type="EMBL" id="GER70995.1"/>
    </source>
</evidence>
<protein>
    <recommendedName>
        <fullName evidence="7">Acyl carrier protein</fullName>
        <shortName evidence="7">ACP</shortName>
    </recommendedName>
</protein>
<dbReference type="SUPFAM" id="SSF47336">
    <property type="entry name" value="ACP-like"/>
    <property type="match status" value="1"/>
</dbReference>
<dbReference type="GO" id="GO:0000035">
    <property type="term" value="F:acyl binding"/>
    <property type="evidence" value="ECO:0007669"/>
    <property type="project" value="TreeGrafter"/>
</dbReference>
<comment type="pathway">
    <text evidence="7">Lipid metabolism; fatty acid biosynthesis.</text>
</comment>
<reference evidence="9 10" key="1">
    <citation type="submission" date="2019-09" db="EMBL/GenBank/DDBJ databases">
        <title>Draft genome sequence of Bacillus sp. JC-7.</title>
        <authorList>
            <person name="Tanaka N."/>
            <person name="Shiwa Y."/>
            <person name="Fujita N."/>
            <person name="Tanasupawat S."/>
        </authorList>
    </citation>
    <scope>NUCLEOTIDE SEQUENCE [LARGE SCALE GENOMIC DNA]</scope>
    <source>
        <strain evidence="9 10">JC-7</strain>
    </source>
</reference>
<organism evidence="9 10">
    <name type="scientific">Weizmannia acidilactici</name>
    <dbReference type="NCBI Taxonomy" id="2607726"/>
    <lineage>
        <taxon>Bacteria</taxon>
        <taxon>Bacillati</taxon>
        <taxon>Bacillota</taxon>
        <taxon>Bacilli</taxon>
        <taxon>Bacillales</taxon>
        <taxon>Bacillaceae</taxon>
        <taxon>Heyndrickxia</taxon>
    </lineage>
</organism>
<evidence type="ECO:0000256" key="7">
    <source>
        <dbReference type="HAMAP-Rule" id="MF_01217"/>
    </source>
</evidence>
<comment type="function">
    <text evidence="7">Carrier of the growing fatty acid chain in fatty acid biosynthesis.</text>
</comment>
<name>A0A5J4JJX7_9BACI</name>
<keyword evidence="3 7" id="KW-0597">Phosphoprotein</keyword>
<accession>A0A5J4JJX7</accession>
<dbReference type="PANTHER" id="PTHR20863:SF76">
    <property type="entry name" value="CARRIER DOMAIN-CONTAINING PROTEIN"/>
    <property type="match status" value="1"/>
</dbReference>
<feature type="domain" description="Carrier" evidence="8">
    <location>
        <begin position="8"/>
        <end position="83"/>
    </location>
</feature>
<comment type="PTM">
    <text evidence="7">4'-phosphopantetheine is transferred from CoA to a specific serine of apo-ACP by AcpS. This modification is essential for activity because fatty acids are bound in thioester linkage to the sulfhydryl of the prosthetic group.</text>
</comment>
<dbReference type="PANTHER" id="PTHR20863">
    <property type="entry name" value="ACYL CARRIER PROTEIN"/>
    <property type="match status" value="1"/>
</dbReference>
<dbReference type="Proteomes" id="UP000391919">
    <property type="component" value="Unassembled WGS sequence"/>
</dbReference>
<keyword evidence="4 7" id="KW-0276">Fatty acid metabolism</keyword>
<dbReference type="UniPathway" id="UPA00094"/>
<comment type="similarity">
    <text evidence="7">Belongs to the acyl carrier protein (ACP) family.</text>
</comment>
<keyword evidence="6 7" id="KW-0275">Fatty acid biosynthesis</keyword>
<comment type="caution">
    <text evidence="9">The sequence shown here is derived from an EMBL/GenBank/DDBJ whole genome shotgun (WGS) entry which is preliminary data.</text>
</comment>
<sequence length="87" mass="10400">MRESISKENIRERVRDIVLNDLDEDPSQIRDDSLFVDDLGADWIDLTEMAVEFSDEFDLDIQEEDLNKLVSIEKTVDYIYEKMQKRR</sequence>
<dbReference type="HAMAP" id="MF_01217">
    <property type="entry name" value="Acyl_carrier"/>
    <property type="match status" value="1"/>
</dbReference>
<evidence type="ECO:0000256" key="2">
    <source>
        <dbReference type="ARBA" id="ARBA00022516"/>
    </source>
</evidence>
<keyword evidence="2 7" id="KW-0444">Lipid biosynthesis</keyword>
<evidence type="ECO:0000256" key="5">
    <source>
        <dbReference type="ARBA" id="ARBA00023098"/>
    </source>
</evidence>
<dbReference type="PROSITE" id="PS50075">
    <property type="entry name" value="CARRIER"/>
    <property type="match status" value="1"/>
</dbReference>
<dbReference type="GO" id="GO:0000036">
    <property type="term" value="F:acyl carrier activity"/>
    <property type="evidence" value="ECO:0007669"/>
    <property type="project" value="UniProtKB-UniRule"/>
</dbReference>
<keyword evidence="1 7" id="KW-0596">Phosphopantetheine</keyword>
<dbReference type="EMBL" id="BKZQ01000032">
    <property type="protein sequence ID" value="GER70995.1"/>
    <property type="molecule type" value="Genomic_DNA"/>
</dbReference>
<dbReference type="InterPro" id="IPR003231">
    <property type="entry name" value="ACP"/>
</dbReference>
<keyword evidence="7" id="KW-0963">Cytoplasm</keyword>
<comment type="caution">
    <text evidence="7">Lacks conserved residue(s) required for the propagation of feature annotation.</text>
</comment>
<gene>
    <name evidence="7 9" type="primary">acpP</name>
    <name evidence="9" type="ORF">BpJC7_22980</name>
</gene>
<proteinExistence type="inferred from homology"/>
<evidence type="ECO:0000256" key="1">
    <source>
        <dbReference type="ARBA" id="ARBA00022450"/>
    </source>
</evidence>
<dbReference type="RefSeq" id="WP_151706073.1">
    <property type="nucleotide sequence ID" value="NZ_BKZQ01000032.1"/>
</dbReference>
<dbReference type="InterPro" id="IPR036736">
    <property type="entry name" value="ACP-like_sf"/>
</dbReference>
<comment type="subcellular location">
    <subcellularLocation>
        <location evidence="7">Cytoplasm</location>
    </subcellularLocation>
</comment>
<evidence type="ECO:0000256" key="6">
    <source>
        <dbReference type="ARBA" id="ARBA00023160"/>
    </source>
</evidence>
<dbReference type="GO" id="GO:0005737">
    <property type="term" value="C:cytoplasm"/>
    <property type="evidence" value="ECO:0007669"/>
    <property type="project" value="UniProtKB-SubCell"/>
</dbReference>
<evidence type="ECO:0000256" key="4">
    <source>
        <dbReference type="ARBA" id="ARBA00022832"/>
    </source>
</evidence>